<dbReference type="Proteomes" id="UP000019102">
    <property type="component" value="Unassembled WGS sequence"/>
</dbReference>
<proteinExistence type="predicted"/>
<evidence type="ECO:0000256" key="1">
    <source>
        <dbReference type="ARBA" id="ARBA00004141"/>
    </source>
</evidence>
<dbReference type="EMBL" id="BAVS01000029">
    <property type="protein sequence ID" value="GAE94713.1"/>
    <property type="molecule type" value="Genomic_DNA"/>
</dbReference>
<dbReference type="InterPro" id="IPR050368">
    <property type="entry name" value="ClC-type_chloride_channel"/>
</dbReference>
<name>W4VPE3_9BACI</name>
<dbReference type="SUPFAM" id="SSF81340">
    <property type="entry name" value="Clc chloride channel"/>
    <property type="match status" value="1"/>
</dbReference>
<evidence type="ECO:0000256" key="5">
    <source>
        <dbReference type="SAM" id="Phobius"/>
    </source>
</evidence>
<feature type="transmembrane region" description="Helical" evidence="5">
    <location>
        <begin position="59"/>
        <end position="78"/>
    </location>
</feature>
<feature type="transmembrane region" description="Helical" evidence="5">
    <location>
        <begin position="22"/>
        <end position="47"/>
    </location>
</feature>
<accession>W4VPE3</accession>
<dbReference type="AlphaFoldDB" id="W4VPE3"/>
<sequence>MGESVAAAVNKFFKVNKLDKKILMMSGISAGFGAAFGAPIAGTVFGMEMVAMGKLKLEAFVPCLTASFVGHYLTTVAWGHKHEEFIIQIVPKITITTFIIVILLSVLFSLISVLYCQLRHEIEKYLIKFSGKTI</sequence>
<keyword evidence="4 5" id="KW-0472">Membrane</keyword>
<dbReference type="InterPro" id="IPR001807">
    <property type="entry name" value="ClC"/>
</dbReference>
<keyword evidence="3 5" id="KW-1133">Transmembrane helix</keyword>
<keyword evidence="2 5" id="KW-0812">Transmembrane</keyword>
<comment type="caution">
    <text evidence="6">The sequence shown here is derived from an EMBL/GenBank/DDBJ whole genome shotgun (WGS) entry which is preliminary data.</text>
</comment>
<evidence type="ECO:0000256" key="4">
    <source>
        <dbReference type="ARBA" id="ARBA00023136"/>
    </source>
</evidence>
<dbReference type="STRING" id="1298598.JCM21714_3897"/>
<feature type="transmembrane region" description="Helical" evidence="5">
    <location>
        <begin position="98"/>
        <end position="118"/>
    </location>
</feature>
<dbReference type="Pfam" id="PF00654">
    <property type="entry name" value="Voltage_CLC"/>
    <property type="match status" value="1"/>
</dbReference>
<comment type="subcellular location">
    <subcellularLocation>
        <location evidence="1">Membrane</location>
        <topology evidence="1">Multi-pass membrane protein</topology>
    </subcellularLocation>
</comment>
<organism evidence="6 7">
    <name type="scientific">Gracilibacillus boraciitolerans JCM 21714</name>
    <dbReference type="NCBI Taxonomy" id="1298598"/>
    <lineage>
        <taxon>Bacteria</taxon>
        <taxon>Bacillati</taxon>
        <taxon>Bacillota</taxon>
        <taxon>Bacilli</taxon>
        <taxon>Bacillales</taxon>
        <taxon>Bacillaceae</taxon>
        <taxon>Gracilibacillus</taxon>
    </lineage>
</organism>
<dbReference type="PANTHER" id="PTHR43427:SF12">
    <property type="entry name" value="CHLORIDE TRANSPORTER"/>
    <property type="match status" value="1"/>
</dbReference>
<dbReference type="GO" id="GO:0015108">
    <property type="term" value="F:chloride transmembrane transporter activity"/>
    <property type="evidence" value="ECO:0007669"/>
    <property type="project" value="InterPro"/>
</dbReference>
<evidence type="ECO:0000256" key="3">
    <source>
        <dbReference type="ARBA" id="ARBA00022989"/>
    </source>
</evidence>
<dbReference type="GO" id="GO:0016020">
    <property type="term" value="C:membrane"/>
    <property type="evidence" value="ECO:0007669"/>
    <property type="project" value="UniProtKB-SubCell"/>
</dbReference>
<reference evidence="6 7" key="1">
    <citation type="journal article" date="2014" name="Genome Announc.">
        <title>Draft Genome Sequence of the Boron-Tolerant and Moderately Halotolerant Bacterium Gracilibacillus boraciitolerans JCM 21714T.</title>
        <authorList>
            <person name="Ahmed I."/>
            <person name="Oshima K."/>
            <person name="Suda W."/>
            <person name="Kitamura K."/>
            <person name="Iida T."/>
            <person name="Ohmori Y."/>
            <person name="Fujiwara T."/>
            <person name="Hattori M."/>
            <person name="Ohkuma M."/>
        </authorList>
    </citation>
    <scope>NUCLEOTIDE SEQUENCE [LARGE SCALE GENOMIC DNA]</scope>
    <source>
        <strain evidence="6 7">JCM 21714</strain>
    </source>
</reference>
<gene>
    <name evidence="6" type="ORF">JCM21714_3897</name>
</gene>
<dbReference type="InterPro" id="IPR014743">
    <property type="entry name" value="Cl-channel_core"/>
</dbReference>
<protein>
    <submittedName>
        <fullName evidence="6">Chloride channel protein</fullName>
    </submittedName>
</protein>
<evidence type="ECO:0000313" key="6">
    <source>
        <dbReference type="EMBL" id="GAE94713.1"/>
    </source>
</evidence>
<dbReference type="eggNOG" id="COG0038">
    <property type="taxonomic scope" value="Bacteria"/>
</dbReference>
<evidence type="ECO:0000313" key="7">
    <source>
        <dbReference type="Proteomes" id="UP000019102"/>
    </source>
</evidence>
<dbReference type="Gene3D" id="1.10.3080.10">
    <property type="entry name" value="Clc chloride channel"/>
    <property type="match status" value="1"/>
</dbReference>
<keyword evidence="7" id="KW-1185">Reference proteome</keyword>
<dbReference type="PANTHER" id="PTHR43427">
    <property type="entry name" value="CHLORIDE CHANNEL PROTEIN CLC-E"/>
    <property type="match status" value="1"/>
</dbReference>
<evidence type="ECO:0000256" key="2">
    <source>
        <dbReference type="ARBA" id="ARBA00022692"/>
    </source>
</evidence>